<accession>A0ABW4FJ81</accession>
<protein>
    <submittedName>
        <fullName evidence="1">Uncharacterized protein</fullName>
    </submittedName>
</protein>
<gene>
    <name evidence="1" type="ORF">ACFSCY_13050</name>
</gene>
<dbReference type="EMBL" id="JBHUCP010000008">
    <property type="protein sequence ID" value="MFD1530372.1"/>
    <property type="molecule type" value="Genomic_DNA"/>
</dbReference>
<sequence>MAVEVNLDALLVKEWENKTLTEILDAPVAALAGVSDGDADLLKQAFNIKTVGDLGRNKYFRAAALLSQLREAGAK</sequence>
<dbReference type="Proteomes" id="UP001597145">
    <property type="component" value="Unassembled WGS sequence"/>
</dbReference>
<evidence type="ECO:0000313" key="2">
    <source>
        <dbReference type="Proteomes" id="UP001597145"/>
    </source>
</evidence>
<name>A0ABW4FJ81_9PSEU</name>
<reference evidence="2" key="1">
    <citation type="journal article" date="2019" name="Int. J. Syst. Evol. Microbiol.">
        <title>The Global Catalogue of Microorganisms (GCM) 10K type strain sequencing project: providing services to taxonomists for standard genome sequencing and annotation.</title>
        <authorList>
            <consortium name="The Broad Institute Genomics Platform"/>
            <consortium name="The Broad Institute Genome Sequencing Center for Infectious Disease"/>
            <person name="Wu L."/>
            <person name="Ma J."/>
        </authorList>
    </citation>
    <scope>NUCLEOTIDE SEQUENCE [LARGE SCALE GENOMIC DNA]</scope>
    <source>
        <strain evidence="2">JCM 12165</strain>
    </source>
</reference>
<keyword evidence="2" id="KW-1185">Reference proteome</keyword>
<comment type="caution">
    <text evidence="1">The sequence shown here is derived from an EMBL/GenBank/DDBJ whole genome shotgun (WGS) entry which is preliminary data.</text>
</comment>
<evidence type="ECO:0000313" key="1">
    <source>
        <dbReference type="EMBL" id="MFD1530372.1"/>
    </source>
</evidence>
<organism evidence="1 2">
    <name type="scientific">Pseudonocardia aurantiaca</name>
    <dbReference type="NCBI Taxonomy" id="75290"/>
    <lineage>
        <taxon>Bacteria</taxon>
        <taxon>Bacillati</taxon>
        <taxon>Actinomycetota</taxon>
        <taxon>Actinomycetes</taxon>
        <taxon>Pseudonocardiales</taxon>
        <taxon>Pseudonocardiaceae</taxon>
        <taxon>Pseudonocardia</taxon>
    </lineage>
</organism>
<dbReference type="RefSeq" id="WP_343987470.1">
    <property type="nucleotide sequence ID" value="NZ_BAAAJG010000029.1"/>
</dbReference>
<proteinExistence type="predicted"/>